<protein>
    <submittedName>
        <fullName evidence="3">IS5/IS1182 family transposase</fullName>
    </submittedName>
</protein>
<keyword evidence="4" id="KW-1185">Reference proteome</keyword>
<dbReference type="OrthoDB" id="9798237at2"/>
<comment type="caution">
    <text evidence="3">The sequence shown here is derived from an EMBL/GenBank/DDBJ whole genome shotgun (WGS) entry which is preliminary data.</text>
</comment>
<dbReference type="AlphaFoldDB" id="A0A2C7A8L9"/>
<reference evidence="3 4" key="1">
    <citation type="submission" date="2017-10" db="EMBL/GenBank/DDBJ databases">
        <authorList>
            <person name="Banno H."/>
            <person name="Chua N.-H."/>
        </authorList>
    </citation>
    <scope>NUCLEOTIDE SEQUENCE [LARGE SCALE GENOMIC DNA]</scope>
    <source>
        <strain evidence="3 4">YW11</strain>
    </source>
</reference>
<accession>A0A2C7A8L9</accession>
<dbReference type="Proteomes" id="UP000223527">
    <property type="component" value="Unassembled WGS sequence"/>
</dbReference>
<dbReference type="GO" id="GO:0003677">
    <property type="term" value="F:DNA binding"/>
    <property type="evidence" value="ECO:0007669"/>
    <property type="project" value="InterPro"/>
</dbReference>
<proteinExistence type="predicted"/>
<dbReference type="EMBL" id="PDNU01000048">
    <property type="protein sequence ID" value="PHK93384.1"/>
    <property type="molecule type" value="Genomic_DNA"/>
</dbReference>
<gene>
    <name evidence="3" type="ORF">CR162_18780</name>
</gene>
<sequence length="267" mass="30559">MAKPLISDELWSVIEPLLPPERPKPKGGRPVIPPRAALSGILFVLRSGIPWEMLPREMGCGSGVTCWRRLRDWQQTGVWDRLHRELLRRLRQADRIDWTRACVDSASIAAKRGGAGTGANPTDRGKAGTKRHFVTDRRGIPLAFLLTGANTHDSKPFEDLLDAVPPVAGKPGRPRRRPDKLHADKAYDHRRCRRACLRRGIKHRIARRGIESSQRLGKHRWVIERTFAWVNRFRRLAIRYERRLDIHHALTALACSLICLNALQERF</sequence>
<organism evidence="3 4">
    <name type="scientific">Teichococcus rhizosphaerae</name>
    <dbReference type="NCBI Taxonomy" id="1335062"/>
    <lineage>
        <taxon>Bacteria</taxon>
        <taxon>Pseudomonadati</taxon>
        <taxon>Pseudomonadota</taxon>
        <taxon>Alphaproteobacteria</taxon>
        <taxon>Acetobacterales</taxon>
        <taxon>Roseomonadaceae</taxon>
        <taxon>Roseomonas</taxon>
    </lineage>
</organism>
<dbReference type="PANTHER" id="PTHR30007:SF1">
    <property type="entry name" value="BLR1914 PROTEIN"/>
    <property type="match status" value="1"/>
</dbReference>
<dbReference type="GO" id="GO:0004803">
    <property type="term" value="F:transposase activity"/>
    <property type="evidence" value="ECO:0007669"/>
    <property type="project" value="InterPro"/>
</dbReference>
<evidence type="ECO:0000313" key="3">
    <source>
        <dbReference type="EMBL" id="PHK93384.1"/>
    </source>
</evidence>
<evidence type="ECO:0000313" key="4">
    <source>
        <dbReference type="Proteomes" id="UP000223527"/>
    </source>
</evidence>
<dbReference type="Pfam" id="PF01609">
    <property type="entry name" value="DDE_Tnp_1"/>
    <property type="match status" value="1"/>
</dbReference>
<dbReference type="InterPro" id="IPR025161">
    <property type="entry name" value="IS402-like_dom"/>
</dbReference>
<dbReference type="PANTHER" id="PTHR30007">
    <property type="entry name" value="PHP DOMAIN PROTEIN"/>
    <property type="match status" value="1"/>
</dbReference>
<dbReference type="GO" id="GO:0006313">
    <property type="term" value="P:DNA transposition"/>
    <property type="evidence" value="ECO:0007669"/>
    <property type="project" value="InterPro"/>
</dbReference>
<dbReference type="Pfam" id="PF13340">
    <property type="entry name" value="DUF4096"/>
    <property type="match status" value="1"/>
</dbReference>
<dbReference type="InterPro" id="IPR002559">
    <property type="entry name" value="Transposase_11"/>
</dbReference>
<feature type="domain" description="Insertion element IS402-like" evidence="2">
    <location>
        <begin position="6"/>
        <end position="83"/>
    </location>
</feature>
<evidence type="ECO:0000259" key="2">
    <source>
        <dbReference type="Pfam" id="PF13340"/>
    </source>
</evidence>
<dbReference type="NCBIfam" id="NF033580">
    <property type="entry name" value="transpos_IS5_3"/>
    <property type="match status" value="1"/>
</dbReference>
<feature type="domain" description="Transposase IS4-like" evidence="1">
    <location>
        <begin position="101"/>
        <end position="258"/>
    </location>
</feature>
<evidence type="ECO:0000259" key="1">
    <source>
        <dbReference type="Pfam" id="PF01609"/>
    </source>
</evidence>
<name>A0A2C7A8L9_9PROT</name>